<organism evidence="4 5">
    <name type="scientific">Rhodofomes roseus</name>
    <dbReference type="NCBI Taxonomy" id="34475"/>
    <lineage>
        <taxon>Eukaryota</taxon>
        <taxon>Fungi</taxon>
        <taxon>Dikarya</taxon>
        <taxon>Basidiomycota</taxon>
        <taxon>Agaricomycotina</taxon>
        <taxon>Agaricomycetes</taxon>
        <taxon>Polyporales</taxon>
        <taxon>Rhodofomes</taxon>
    </lineage>
</organism>
<dbReference type="CDD" id="cd05233">
    <property type="entry name" value="SDR_c"/>
    <property type="match status" value="1"/>
</dbReference>
<dbReference type="SUPFAM" id="SSF51735">
    <property type="entry name" value="NAD(P)-binding Rossmann-fold domains"/>
    <property type="match status" value="1"/>
</dbReference>
<dbReference type="AlphaFoldDB" id="A0A4Y9XSN0"/>
<dbReference type="PRINTS" id="PR00081">
    <property type="entry name" value="GDHRDH"/>
</dbReference>
<dbReference type="Proteomes" id="UP000298390">
    <property type="component" value="Unassembled WGS sequence"/>
</dbReference>
<comment type="similarity">
    <text evidence="1">Belongs to the short-chain dehydrogenases/reductases (SDR) family.</text>
</comment>
<dbReference type="GO" id="GO:0016491">
    <property type="term" value="F:oxidoreductase activity"/>
    <property type="evidence" value="ECO:0007669"/>
    <property type="project" value="UniProtKB-KW"/>
</dbReference>
<dbReference type="PRINTS" id="PR00080">
    <property type="entry name" value="SDRFAMILY"/>
</dbReference>
<dbReference type="InterPro" id="IPR052178">
    <property type="entry name" value="Sec_Metab_Biosynth_SDR"/>
</dbReference>
<dbReference type="InterPro" id="IPR020904">
    <property type="entry name" value="Sc_DH/Rdtase_CS"/>
</dbReference>
<gene>
    <name evidence="4" type="ORF">EVJ58_g9827</name>
</gene>
<evidence type="ECO:0000256" key="1">
    <source>
        <dbReference type="ARBA" id="ARBA00006484"/>
    </source>
</evidence>
<dbReference type="EMBL" id="SEKV01000923">
    <property type="protein sequence ID" value="TFY52768.1"/>
    <property type="molecule type" value="Genomic_DNA"/>
</dbReference>
<comment type="caution">
    <text evidence="4">The sequence shown here is derived from an EMBL/GenBank/DDBJ whole genome shotgun (WGS) entry which is preliminary data.</text>
</comment>
<dbReference type="PANTHER" id="PTHR43618">
    <property type="entry name" value="7-ALPHA-HYDROXYSTEROID DEHYDROGENASE"/>
    <property type="match status" value="1"/>
</dbReference>
<dbReference type="STRING" id="34475.A0A4Y9XSN0"/>
<proteinExistence type="inferred from homology"/>
<dbReference type="Pfam" id="PF13561">
    <property type="entry name" value="adh_short_C2"/>
    <property type="match status" value="1"/>
</dbReference>
<sequence length="285" mass="29182">MSADVFAFTNRIVLISGGSSGIGAYLAQGLAVAGDGNNRIYIVGRRAAALASTASASAHASSIIPLSGDVSSIAGCQKVAADFVEAEKNAGVAEDKIQLDLLVNNAGILRGEGSAPPEASVEELAESLLKASDDDWRVEMAVNVGSIQWLSASLLPYLVRAASTGKRDGRGNIVVNTSVSAFNQTPPFHLYCASKAAAHSVTQSLARALTPRGVRVNSIAPANVPSEMNSLSNPASFVSKLKDSMPVGRIGEPEDVVAAVVYLASRAGSYVSGTVIAVDGGVLLT</sequence>
<dbReference type="Gene3D" id="3.40.50.720">
    <property type="entry name" value="NAD(P)-binding Rossmann-like Domain"/>
    <property type="match status" value="1"/>
</dbReference>
<dbReference type="InterPro" id="IPR036291">
    <property type="entry name" value="NAD(P)-bd_dom_sf"/>
</dbReference>
<dbReference type="PANTHER" id="PTHR43618:SF8">
    <property type="entry name" value="7ALPHA-HYDROXYSTEROID DEHYDROGENASE"/>
    <property type="match status" value="1"/>
</dbReference>
<protein>
    <recommendedName>
        <fullName evidence="6">NAD(P)-binding protein</fullName>
    </recommendedName>
</protein>
<evidence type="ECO:0000313" key="4">
    <source>
        <dbReference type="EMBL" id="TFY52768.1"/>
    </source>
</evidence>
<evidence type="ECO:0000313" key="5">
    <source>
        <dbReference type="Proteomes" id="UP000298390"/>
    </source>
</evidence>
<reference evidence="4 5" key="1">
    <citation type="submission" date="2019-01" db="EMBL/GenBank/DDBJ databases">
        <title>Genome sequencing of the rare red list fungi Fomitopsis rosea.</title>
        <authorList>
            <person name="Buettner E."/>
            <person name="Kellner H."/>
        </authorList>
    </citation>
    <scope>NUCLEOTIDE SEQUENCE [LARGE SCALE GENOMIC DNA]</scope>
    <source>
        <strain evidence="4 5">DSM 105464</strain>
    </source>
</reference>
<evidence type="ECO:0000256" key="2">
    <source>
        <dbReference type="ARBA" id="ARBA00022857"/>
    </source>
</evidence>
<name>A0A4Y9XSN0_9APHY</name>
<evidence type="ECO:0008006" key="6">
    <source>
        <dbReference type="Google" id="ProtNLM"/>
    </source>
</evidence>
<accession>A0A4Y9XSN0</accession>
<evidence type="ECO:0000256" key="3">
    <source>
        <dbReference type="ARBA" id="ARBA00023002"/>
    </source>
</evidence>
<keyword evidence="2" id="KW-0521">NADP</keyword>
<dbReference type="PROSITE" id="PS00061">
    <property type="entry name" value="ADH_SHORT"/>
    <property type="match status" value="1"/>
</dbReference>
<keyword evidence="3" id="KW-0560">Oxidoreductase</keyword>
<dbReference type="InterPro" id="IPR002347">
    <property type="entry name" value="SDR_fam"/>
</dbReference>